<gene>
    <name evidence="4" type="ORF">BIFAD42_15400</name>
</gene>
<feature type="region of interest" description="Disordered" evidence="2">
    <location>
        <begin position="847"/>
        <end position="869"/>
    </location>
</feature>
<dbReference type="Pfam" id="PF00271">
    <property type="entry name" value="Helicase_C"/>
    <property type="match status" value="1"/>
</dbReference>
<dbReference type="InterPro" id="IPR029063">
    <property type="entry name" value="SAM-dependent_MTases_sf"/>
</dbReference>
<dbReference type="RefSeq" id="WP_223895738.1">
    <property type="nucleotide sequence ID" value="NZ_BPPZ01000008.1"/>
</dbReference>
<feature type="compositionally biased region" description="Gly residues" evidence="2">
    <location>
        <begin position="976"/>
        <end position="986"/>
    </location>
</feature>
<dbReference type="InterPro" id="IPR014001">
    <property type="entry name" value="Helicase_ATP-bd"/>
</dbReference>
<dbReference type="InterPro" id="IPR027417">
    <property type="entry name" value="P-loop_NTPase"/>
</dbReference>
<feature type="compositionally biased region" description="Polar residues" evidence="2">
    <location>
        <begin position="909"/>
        <end position="926"/>
    </location>
</feature>
<feature type="compositionally biased region" description="Low complexity" evidence="2">
    <location>
        <begin position="629"/>
        <end position="641"/>
    </location>
</feature>
<comment type="caution">
    <text evidence="4">The sequence shown here is derived from an EMBL/GenBank/DDBJ whole genome shotgun (WGS) entry which is preliminary data.</text>
</comment>
<dbReference type="InterPro" id="IPR001650">
    <property type="entry name" value="Helicase_C-like"/>
</dbReference>
<dbReference type="InterPro" id="IPR006935">
    <property type="entry name" value="Helicase/UvrB_N"/>
</dbReference>
<feature type="region of interest" description="Disordered" evidence="2">
    <location>
        <begin position="2941"/>
        <end position="2967"/>
    </location>
</feature>
<dbReference type="CDD" id="cd02440">
    <property type="entry name" value="AdoMet_MTases"/>
    <property type="match status" value="1"/>
</dbReference>
<feature type="region of interest" description="Disordered" evidence="2">
    <location>
        <begin position="620"/>
        <end position="641"/>
    </location>
</feature>
<dbReference type="PROSITE" id="PS51194">
    <property type="entry name" value="HELICASE_CTER"/>
    <property type="match status" value="1"/>
</dbReference>
<dbReference type="InterPro" id="IPR040789">
    <property type="entry name" value="LPD11"/>
</dbReference>
<dbReference type="Gene3D" id="3.40.50.150">
    <property type="entry name" value="Vaccinia Virus protein VP39"/>
    <property type="match status" value="1"/>
</dbReference>
<dbReference type="GO" id="GO:0016787">
    <property type="term" value="F:hydrolase activity"/>
    <property type="evidence" value="ECO:0007669"/>
    <property type="project" value="InterPro"/>
</dbReference>
<dbReference type="SUPFAM" id="SSF53335">
    <property type="entry name" value="S-adenosyl-L-methionine-dependent methyltransferases"/>
    <property type="match status" value="1"/>
</dbReference>
<dbReference type="PANTHER" id="PTHR41313:SF1">
    <property type="entry name" value="DNA METHYLASE ADENINE-SPECIFIC DOMAIN-CONTAINING PROTEIN"/>
    <property type="match status" value="1"/>
</dbReference>
<dbReference type="Gene3D" id="3.40.50.300">
    <property type="entry name" value="P-loop containing nucleotide triphosphate hydrolases"/>
    <property type="match status" value="2"/>
</dbReference>
<evidence type="ECO:0000256" key="2">
    <source>
        <dbReference type="SAM" id="MobiDB-lite"/>
    </source>
</evidence>
<feature type="compositionally biased region" description="Low complexity" evidence="2">
    <location>
        <begin position="998"/>
        <end position="1014"/>
    </location>
</feature>
<dbReference type="GO" id="GO:0005524">
    <property type="term" value="F:ATP binding"/>
    <property type="evidence" value="ECO:0007669"/>
    <property type="project" value="InterPro"/>
</dbReference>
<dbReference type="Pfam" id="PF18824">
    <property type="entry name" value="LPD11"/>
    <property type="match status" value="1"/>
</dbReference>
<keyword evidence="1" id="KW-0175">Coiled coil</keyword>
<feature type="compositionally biased region" description="Basic and acidic residues" evidence="2">
    <location>
        <begin position="569"/>
        <end position="582"/>
    </location>
</feature>
<evidence type="ECO:0000256" key="1">
    <source>
        <dbReference type="SAM" id="Coils"/>
    </source>
</evidence>
<accession>A0AAN4VNK1</accession>
<feature type="coiled-coil region" evidence="1">
    <location>
        <begin position="2240"/>
        <end position="2278"/>
    </location>
</feature>
<feature type="compositionally biased region" description="Basic and acidic residues" evidence="2">
    <location>
        <begin position="927"/>
        <end position="940"/>
    </location>
</feature>
<reference evidence="4" key="1">
    <citation type="submission" date="2021-08" db="EMBL/GenBank/DDBJ databases">
        <title>Draft genome sequence of the GABA producer Bifidobacterium adolescentis 4-2, isolated from healthy human feces.</title>
        <authorList>
            <person name="Altaib H."/>
            <person name="Niwa R."/>
            <person name="Abe M."/>
            <person name="Suzuki T."/>
        </authorList>
    </citation>
    <scope>NUCLEOTIDE SEQUENCE</scope>
    <source>
        <strain evidence="4">4-2</strain>
    </source>
</reference>
<feature type="compositionally biased region" description="Basic and acidic residues" evidence="2">
    <location>
        <begin position="1028"/>
        <end position="1048"/>
    </location>
</feature>
<protein>
    <recommendedName>
        <fullName evidence="3">Helicase C-terminal domain-containing protein</fullName>
    </recommendedName>
</protein>
<feature type="region of interest" description="Disordered" evidence="2">
    <location>
        <begin position="902"/>
        <end position="1052"/>
    </location>
</feature>
<dbReference type="Proteomes" id="UP000886943">
    <property type="component" value="Unassembled WGS sequence"/>
</dbReference>
<sequence>MIDENTSRQVEELYRSDDWAELRWAREHSTPQQIARHLLDPQWRNRDYNALDELVEMTHDADLSSLDEDDLETLAASGLPELRQAVIRYAGTPARLLEDMVRTESNTRLLQMLVESGKLSQNAIDLCCWNQTDSRLAASMLPKASDDLLHRLSGRDWWPSRKNAVESGRLDRKDLDDMIKTENHPDVVSALIGTGEFDMDSEVNAIRRVITSPGLLTAYTNPMNRRYSLDLPRREVVRQAARTMLEHAPVGMILSMPDGDDENWRTLIDTAATEYAGELGKDMLGLIAQSEGNTQARTILAGRGFPKAAASNAERTLAASPGADGTYGFNLRLLGRLKDDVDYFLGPSHADKYLWAGSVDAQIAKLREIDGTIRPEDRPEWFTTEWIDQAEREMKDPSDNTGTALDAALSGQYAAFENAVIGYIDAHDTDAGTSENGASQFAGYEVAARDANGTPMAYRLDWFDDEGMVHEGPEATETELRSLREGIFDSPDSWDSFNTATDTPDTTAADTSGTAGTKPGHETGHGPQIVFTSLAGGHGMPEGTVELLSDDAARQVSDILDAGGTSGGRPERAAGQDRERRRENIDRLLDVLPVTMVTKDGNHQVTAEEVMAMADRTEHAADMAEEPETAAASSTDTPAEPFDWNGVDGLESGIRDWYSHEFPDDPEGGRIDPRTTFREAVESFPMGDGHDFYAVTGAVDSIVRERVFEELSKRLDCGYGTVYDAWLHHTGLDPDLLGTKSTRMRHDIEDMLGAGAGSYATVDAIADHMAADRHLRSIIREADRSTAIGSRDFEKGLGSAVADHPRIGRLMDDDRFKDLIYDMVHDGRRFSTPVQDDAIVSGVDAPAAEAGTQSEAGEGRDLPDSGDGLASENVAEASEPVVAATIEAEQLAFDFDDMPYGLDSRQNRGENYSQTKLDTVSNSGSSHETEENDARKETIRNDGQILPVPGNQEDEVPVHGGASAGTAQGTQEAGDAGVGRLHGPGPEGLRPDDHRVRQPLGQDAPAPQAAGQLGSVVQGTQDGGASGRGDRHQERDRSPLTHIDRGLLDPDLQATGSSLERARANVRAIEVLRVLDDSGREPTEDDIRALAAYAGWGGAQKAFEEGGADPAWSGINTRLRELLTDAEYADARSSTLTAFYTPRPVVDAMWQALGKAGFGRDPKHPDMVLEPGCGTGNFIRSTPAGSSYAFTGIEADPISAGIARYLCPDDDIINNRMERTGLPTDAFDLAIGNVPYSDAIRIDGTVIHDWFIRHSLDTVRPGGLVAVLTSRYTLDKNTSNMRRELSRRAELVAACRLPRETFGRQAGTEVVSDILILRKRDEPLADTAAEWEDTTEFRDGVTANRLFVDHPEYVAGTMTIGSGPFGPQIDVTGTGDIGRLGGQVERILTSQLEEYGIDLHDGLGERANEPIVAPDRTVQKAMRYTVDGNDHIWYGDMDGQLVPAHSRVKKGGDARMAAMLRLRDRTERLLAIERDPDAADTAVDQGIRDLDGEYDRFVASYGRLNFKENLRVFDPNNSDPSLNQLYSLEKIGPNGFEAKGDMLSKRVVTPVPPMPEHVDEPVDAMAVSLDRVGHVDLDLIGRLLDTRDDIETIEKLGDLIVMDPDTGMPLPADEYLSGDVGGKLDHVDGLLRDLVDQPERARVREWLADNGLEDVTPPVSVERCRTELIRTGAWQSATDPIHANKSVVEAPWFSNVLKEHGHGQQRAFAAMFLDGCKPGVELLGKNWNERQPTGNGLFDTVFDNGWSSDDEGASNSAMRMLYKAVSADPEAIDDKVIATILNAGSFKRGPACDALRKITDPSLWEVEDHGYYKETKCDFLALAKDLRAHPETCEYLYAMDVDRLDHPTIEKRYGRYNSWDQKTFKPLDEMVSMEGLEQWRSRRNAWMDSHPAEPADMDRVKSLQSLHERLARSLPARLTHDDITAKLGSAWIPTGVIRDFMIDTFDLGQQPNITDGGMRSLSVSHDETTGNWQVNASLGSKLDEETIRKYGLGTGAGRNPFEVVSGALNATTSNLTKPDPNDPTGKRRIRDPQATALLYQKRHTVEQAFAEWVWTDPDRTRMLENVYNERFNRIHPREYDGSYLTFPGISADIDLYPHQRKAVARILQSEEGTLVAHVVGAGKTFTGVAACHEAKRLGRATKPMVVVPNHLTEQWAKDYLTLYPDANILSMTEADGTGKGAARFWAKVAAGDWDAVIVRQDTFQRMHVSPERREKYFERRKAEMLDSIETAKSDGNDFSAKKLKDEIGKMEKNLGKTVKQAEKDRMRVDGKLQALRDSGESKEWIDFEDLGVDMLFVDEAHQYKNLAIATTISVPGVDVAAAQKCEDLFDKCEYLREAGHGSNIVFATGTPVSNSMAELYNMQRYLAPDLLKAQGVEAFTSWANTYGSIVESVEVKPEGSGYQIKQRFAKFHNLPELMSTFHDYADLLTADQLDLDVPDCEVVSVAVEATEAQKQAVDALVERAELVRDGAVDPSDDNMLNITNDGRKVSLDPKLLDVSDPDIQPMEGGKVQVCAEKIHEIWREHAEEKATQLVFCDSSTTASGKWNIQSDLKRRLVDLGIPEDEIMFAAQEKDPQKKQALFEKVRKGEVRVLIGSTGTLGTGTNVQDRLFAIHDLDCPWKPAELEQRQGRVRRQGNMFDNVQDYRYVTVGTFDSYMFQTVERKARFISQIMSSGSPSREASDVDATVLSLADMKAIATGDPNIAKRMELENQLTQMKLLKRAHADQQRSIRFKIDMQLQPTVDNLERLHDEALDDEPKFREAVEIRGQHLTRGICGLDLGNGPIADRRQAIHDLVGIVRGLDRGETREVGEYCGLTVMVASRNMAVNGLNVFRPFVGLKGEHEHWAGTSAPDINNSADSVIRQLDRIISNNTNTAQSLGVKLGNAKASLESAWNALNQPWEGQKEYDDLTDQIAKMNLEIKHGKGPTPAEEDGQADLAEASFHSDESQEPQVVRAAVESGPSGSDSFPATVETTDVPMPDPCVDPCNGGTGMSGLCM</sequence>
<dbReference type="SUPFAM" id="SSF52540">
    <property type="entry name" value="P-loop containing nucleoside triphosphate hydrolases"/>
    <property type="match status" value="2"/>
</dbReference>
<dbReference type="GO" id="GO:0003677">
    <property type="term" value="F:DNA binding"/>
    <property type="evidence" value="ECO:0007669"/>
    <property type="project" value="InterPro"/>
</dbReference>
<feature type="compositionally biased region" description="Low complexity" evidence="2">
    <location>
        <begin position="499"/>
        <end position="517"/>
    </location>
</feature>
<feature type="compositionally biased region" description="Low complexity" evidence="2">
    <location>
        <begin position="960"/>
        <end position="975"/>
    </location>
</feature>
<dbReference type="SMART" id="SM00487">
    <property type="entry name" value="DEXDc"/>
    <property type="match status" value="1"/>
</dbReference>
<dbReference type="SMART" id="SM00490">
    <property type="entry name" value="HELICc"/>
    <property type="match status" value="1"/>
</dbReference>
<dbReference type="InterPro" id="IPR052933">
    <property type="entry name" value="DNA_Protect_Modify"/>
</dbReference>
<feature type="region of interest" description="Disordered" evidence="2">
    <location>
        <begin position="560"/>
        <end position="582"/>
    </location>
</feature>
<evidence type="ECO:0000313" key="4">
    <source>
        <dbReference type="EMBL" id="GJD14556.1"/>
    </source>
</evidence>
<dbReference type="PANTHER" id="PTHR41313">
    <property type="entry name" value="ADENINE-SPECIFIC METHYLTRANSFERASE"/>
    <property type="match status" value="1"/>
</dbReference>
<evidence type="ECO:0000259" key="3">
    <source>
        <dbReference type="PROSITE" id="PS51194"/>
    </source>
</evidence>
<evidence type="ECO:0000313" key="5">
    <source>
        <dbReference type="Proteomes" id="UP000886943"/>
    </source>
</evidence>
<name>A0AAN4VNK1_BIFAD</name>
<dbReference type="Pfam" id="PF04851">
    <property type="entry name" value="ResIII"/>
    <property type="match status" value="1"/>
</dbReference>
<organism evidence="4 5">
    <name type="scientific">Bifidobacterium adolescentis</name>
    <dbReference type="NCBI Taxonomy" id="1680"/>
    <lineage>
        <taxon>Bacteria</taxon>
        <taxon>Bacillati</taxon>
        <taxon>Actinomycetota</taxon>
        <taxon>Actinomycetes</taxon>
        <taxon>Bifidobacteriales</taxon>
        <taxon>Bifidobacteriaceae</taxon>
        <taxon>Bifidobacterium</taxon>
    </lineage>
</organism>
<feature type="region of interest" description="Disordered" evidence="2">
    <location>
        <begin position="487"/>
        <end position="544"/>
    </location>
</feature>
<dbReference type="EMBL" id="BPPZ01000008">
    <property type="protein sequence ID" value="GJD14556.1"/>
    <property type="molecule type" value="Genomic_DNA"/>
</dbReference>
<proteinExistence type="predicted"/>
<feature type="domain" description="Helicase C-terminal" evidence="3">
    <location>
        <begin position="2517"/>
        <end position="2695"/>
    </location>
</feature>
<dbReference type="PRINTS" id="PR00507">
    <property type="entry name" value="N12N6MTFRASE"/>
</dbReference>